<comment type="caution">
    <text evidence="1">The sequence shown here is derived from an EMBL/GenBank/DDBJ whole genome shotgun (WGS) entry which is preliminary data.</text>
</comment>
<dbReference type="OrthoDB" id="1929346at2"/>
<dbReference type="Proteomes" id="UP000430670">
    <property type="component" value="Unassembled WGS sequence"/>
</dbReference>
<organism evidence="1 2">
    <name type="scientific">Heliobacterium mobile</name>
    <name type="common">Heliobacillus mobilis</name>
    <dbReference type="NCBI Taxonomy" id="28064"/>
    <lineage>
        <taxon>Bacteria</taxon>
        <taxon>Bacillati</taxon>
        <taxon>Bacillota</taxon>
        <taxon>Clostridia</taxon>
        <taxon>Eubacteriales</taxon>
        <taxon>Heliobacteriaceae</taxon>
        <taxon>Heliobacterium</taxon>
    </lineage>
</organism>
<dbReference type="RefSeq" id="WP_155477523.1">
    <property type="nucleotide sequence ID" value="NZ_WNKU01000025.1"/>
</dbReference>
<keyword evidence="2" id="KW-1185">Reference proteome</keyword>
<protein>
    <submittedName>
        <fullName evidence="1">Uncharacterized protein</fullName>
    </submittedName>
</protein>
<reference evidence="1 2" key="1">
    <citation type="submission" date="2019-11" db="EMBL/GenBank/DDBJ databases">
        <title>Whole-genome sequence of a the green, strictly anaerobic photosynthetic bacterium Heliobacillus mobilis DSM 6151.</title>
        <authorList>
            <person name="Kyndt J.A."/>
            <person name="Meyer T.E."/>
        </authorList>
    </citation>
    <scope>NUCLEOTIDE SEQUENCE [LARGE SCALE GENOMIC DNA]</scope>
    <source>
        <strain evidence="1 2">DSM 6151</strain>
    </source>
</reference>
<proteinExistence type="predicted"/>
<accession>A0A6I3SQI5</accession>
<evidence type="ECO:0000313" key="1">
    <source>
        <dbReference type="EMBL" id="MTV50437.1"/>
    </source>
</evidence>
<dbReference type="EMBL" id="WNKU01000025">
    <property type="protein sequence ID" value="MTV50437.1"/>
    <property type="molecule type" value="Genomic_DNA"/>
</dbReference>
<dbReference type="AlphaFoldDB" id="A0A6I3SQI5"/>
<sequence length="172" mass="19276">MENFLPLSIELWKQFLNRFGMPNHIAPDDILSEMARQKDHIDRLGISKAPCVLMKGPGGTCNYFIINDLAAGAVCENCGTSNYVVFLYDPNAGENLEKKTFLPRAETYEALGMTPNHPDFMRFHPVPIYPDTDLWFCPNCQSIHRFAVDGDGQLSMVQDALAPEDMAVAFSE</sequence>
<gene>
    <name evidence="1" type="ORF">GJ688_15865</name>
</gene>
<name>A0A6I3SQI5_HELMO</name>
<evidence type="ECO:0000313" key="2">
    <source>
        <dbReference type="Proteomes" id="UP000430670"/>
    </source>
</evidence>